<keyword evidence="2" id="KW-1185">Reference proteome</keyword>
<dbReference type="InterPro" id="IPR051549">
    <property type="entry name" value="PEP_Utilizing_Enz"/>
</dbReference>
<gene>
    <name evidence="1" type="ORF">QNI22_02430</name>
</gene>
<dbReference type="AlphaFoldDB" id="A0AAE3R0P8"/>
<dbReference type="PANTHER" id="PTHR43615:SF1">
    <property type="entry name" value="PPDK_N DOMAIN-CONTAINING PROTEIN"/>
    <property type="match status" value="1"/>
</dbReference>
<protein>
    <submittedName>
        <fullName evidence="1">Uncharacterized protein</fullName>
    </submittedName>
</protein>
<name>A0AAE3R0P8_9BACT</name>
<dbReference type="EMBL" id="JASJOU010000001">
    <property type="protein sequence ID" value="MDJ1499482.1"/>
    <property type="molecule type" value="Genomic_DNA"/>
</dbReference>
<evidence type="ECO:0000313" key="2">
    <source>
        <dbReference type="Proteomes" id="UP001232063"/>
    </source>
</evidence>
<reference evidence="1" key="1">
    <citation type="submission" date="2023-05" db="EMBL/GenBank/DDBJ databases">
        <authorList>
            <person name="Zhang X."/>
        </authorList>
    </citation>
    <scope>NUCLEOTIDE SEQUENCE</scope>
    <source>
        <strain evidence="1">BD1B2-1</strain>
    </source>
</reference>
<accession>A0AAE3R0P8</accession>
<comment type="caution">
    <text evidence="1">The sequence shown here is derived from an EMBL/GenBank/DDBJ whole genome shotgun (WGS) entry which is preliminary data.</text>
</comment>
<evidence type="ECO:0000313" key="1">
    <source>
        <dbReference type="EMBL" id="MDJ1499482.1"/>
    </source>
</evidence>
<sequence length="113" mass="12903">MEWCLVDDTFYIVQSREITTLFPIPDATDSENHVYVSVGHQQMMTDPMKPLGLSFWQMTTPRPMAVAGGRLFVDITQELASPERRNVMVNATKRIQDGQRIRVNGTEGYIEIL</sequence>
<dbReference type="Proteomes" id="UP001232063">
    <property type="component" value="Unassembled WGS sequence"/>
</dbReference>
<proteinExistence type="predicted"/>
<dbReference type="PANTHER" id="PTHR43615">
    <property type="entry name" value="PHOSPHOENOLPYRUVATE SYNTHASE-RELATED"/>
    <property type="match status" value="1"/>
</dbReference>
<organism evidence="1 2">
    <name type="scientific">Xanthocytophaga agilis</name>
    <dbReference type="NCBI Taxonomy" id="3048010"/>
    <lineage>
        <taxon>Bacteria</taxon>
        <taxon>Pseudomonadati</taxon>
        <taxon>Bacteroidota</taxon>
        <taxon>Cytophagia</taxon>
        <taxon>Cytophagales</taxon>
        <taxon>Rhodocytophagaceae</taxon>
        <taxon>Xanthocytophaga</taxon>
    </lineage>
</organism>